<dbReference type="AlphaFoldDB" id="A0AAW8SZ88"/>
<dbReference type="RefSeq" id="WP_010743390.1">
    <property type="nucleotide sequence ID" value="NZ_BAAAXM010000027.1"/>
</dbReference>
<feature type="compositionally biased region" description="Low complexity" evidence="1">
    <location>
        <begin position="66"/>
        <end position="76"/>
    </location>
</feature>
<protein>
    <recommendedName>
        <fullName evidence="4">Fibronectin type-III domain-containing protein</fullName>
    </recommendedName>
</protein>
<gene>
    <name evidence="2" type="ORF">P7D78_14365</name>
</gene>
<reference evidence="2" key="1">
    <citation type="submission" date="2023-03" db="EMBL/GenBank/DDBJ databases">
        <authorList>
            <person name="Shen W."/>
            <person name="Cai J."/>
        </authorList>
    </citation>
    <scope>NUCLEOTIDE SEQUENCE</scope>
    <source>
        <strain evidence="2">B646-2</strain>
    </source>
</reference>
<feature type="compositionally biased region" description="Basic and acidic residues" evidence="1">
    <location>
        <begin position="86"/>
        <end position="104"/>
    </location>
</feature>
<feature type="region of interest" description="Disordered" evidence="1">
    <location>
        <begin position="36"/>
        <end position="125"/>
    </location>
</feature>
<dbReference type="EMBL" id="JARPXM010000016">
    <property type="protein sequence ID" value="MDT2539316.1"/>
    <property type="molecule type" value="Genomic_DNA"/>
</dbReference>
<dbReference type="Proteomes" id="UP001249240">
    <property type="component" value="Unassembled WGS sequence"/>
</dbReference>
<sequence>MLWLKKASGILIIFQLLLGAGGTFVAESVNDTSQESLYTKDLNTETSDSEETTPSEGISVEEGRSNMETSSTSNSEAPIKKQNVKASDEKIEETSTEETTREISEQSVQMQASGSGTSETDPRVVSNSSELRAAIEVDKVAFVQLEASDSVFQFDQAGSRIAISNNVTIDGNGRTASYKDNTRNFAFEIAAANLHVKIKNISFGSSDFTIPAYDYYGFCRGNGHANTTIEVENINYYSTAAAQPFHNRGTDSKIVFSGENYFTVQKGSYSQEFAECNNFVFEKNSHTIIGHNTGQANSIATSGSDFNFELKDGAIVDYSTTSSRFVDNFTGRGNVVVGNNAELKLNGNGSFSSVSESVDFDVMENGSLDVAFANKLDFKNDSTFHLANDSTLDMSVTSANQIFNTLIPASNFIIDNAYRLSFNVSSSGSKEPVNSGFTFNEFRGGITGYGLTANNSPINTTVATKDTITSNGTNFTLSNATSRNDFTVDEKTTIRGAKRLVFQRLPNPTVISNVHKEVADDNASFNLTDYLTNGNEISKIVYKLYDSQQDPENFGTEISTQELTSSITDSVKFNTLSPEKDYWVYVQIVAKYDTGDSEWFEVPFTTKSDILSVTIPTSMFFNTDMDDSGKLTIHSPSYMVTNSSAYPIEVAMNSFSEEGDSGIELLDSPDSNNNKGLFLQLNKNNQVVTTLKTDISNLPMGEVPVDDESSIRLTGEYFGPAGKAIDVNYKMTLDFKKAGT</sequence>
<proteinExistence type="predicted"/>
<accession>A0AAW8SZ88</accession>
<evidence type="ECO:0000256" key="1">
    <source>
        <dbReference type="SAM" id="MobiDB-lite"/>
    </source>
</evidence>
<name>A0AAW8SZ88_9ENTE</name>
<evidence type="ECO:0000313" key="2">
    <source>
        <dbReference type="EMBL" id="MDT2539316.1"/>
    </source>
</evidence>
<feature type="compositionally biased region" description="Polar residues" evidence="1">
    <location>
        <begin position="106"/>
        <end position="125"/>
    </location>
</feature>
<organism evidence="2 3">
    <name type="scientific">Enterococcus raffinosus</name>
    <dbReference type="NCBI Taxonomy" id="71452"/>
    <lineage>
        <taxon>Bacteria</taxon>
        <taxon>Bacillati</taxon>
        <taxon>Bacillota</taxon>
        <taxon>Bacilli</taxon>
        <taxon>Lactobacillales</taxon>
        <taxon>Enterococcaceae</taxon>
        <taxon>Enterococcus</taxon>
    </lineage>
</organism>
<evidence type="ECO:0008006" key="4">
    <source>
        <dbReference type="Google" id="ProtNLM"/>
    </source>
</evidence>
<comment type="caution">
    <text evidence="2">The sequence shown here is derived from an EMBL/GenBank/DDBJ whole genome shotgun (WGS) entry which is preliminary data.</text>
</comment>
<evidence type="ECO:0000313" key="3">
    <source>
        <dbReference type="Proteomes" id="UP001249240"/>
    </source>
</evidence>